<dbReference type="Proteomes" id="UP000327085">
    <property type="component" value="Chromosome 8"/>
</dbReference>
<reference evidence="3" key="1">
    <citation type="journal article" date="2020" name="Plant J.">
        <title>Transposons played a major role in the diversification between the closely related almond and peach genomes: results from the almond genome sequence.</title>
        <authorList>
            <person name="Alioto T."/>
            <person name="Alexiou K.G."/>
            <person name="Bardil A."/>
            <person name="Barteri F."/>
            <person name="Castanera R."/>
            <person name="Cruz F."/>
            <person name="Dhingra A."/>
            <person name="Duval H."/>
            <person name="Fernandez I Marti A."/>
            <person name="Frias L."/>
            <person name="Galan B."/>
            <person name="Garcia J.L."/>
            <person name="Howad W."/>
            <person name="Gomez-Garrido J."/>
            <person name="Gut M."/>
            <person name="Julca I."/>
            <person name="Morata J."/>
            <person name="Puigdomenech P."/>
            <person name="Ribeca P."/>
            <person name="Rubio Cabetas M.J."/>
            <person name="Vlasova A."/>
            <person name="Wirthensohn M."/>
            <person name="Garcia-Mas J."/>
            <person name="Gabaldon T."/>
            <person name="Casacuberta J.M."/>
            <person name="Arus P."/>
        </authorList>
    </citation>
    <scope>NUCLEOTIDE SEQUENCE [LARGE SCALE GENOMIC DNA]</scope>
    <source>
        <strain evidence="3">cv. Texas</strain>
    </source>
</reference>
<dbReference type="Gramene" id="VVA14189">
    <property type="protein sequence ID" value="VVA14189"/>
    <property type="gene ID" value="Prudul26B009966"/>
</dbReference>
<dbReference type="InParanoid" id="A0A5E4EGT5"/>
<evidence type="ECO:0000313" key="2">
    <source>
        <dbReference type="EMBL" id="VVA14189.1"/>
    </source>
</evidence>
<dbReference type="EMBL" id="CABIKO010000009">
    <property type="protein sequence ID" value="VVA14189.1"/>
    <property type="molecule type" value="Genomic_DNA"/>
</dbReference>
<feature type="region of interest" description="Disordered" evidence="1">
    <location>
        <begin position="39"/>
        <end position="63"/>
    </location>
</feature>
<evidence type="ECO:0000313" key="3">
    <source>
        <dbReference type="Proteomes" id="UP000327085"/>
    </source>
</evidence>
<name>A0A5E4EGT5_PRUDU</name>
<proteinExistence type="predicted"/>
<accession>A0A5E4EGT5</accession>
<sequence length="63" mass="6877">MEGEGRVRHSLEDKSKQVEQVSIDGYISGVKLAGWALPSQDRPQHKTSMASSFPFHPLATPVG</sequence>
<dbReference type="AlphaFoldDB" id="A0A5E4EGT5"/>
<evidence type="ECO:0000256" key="1">
    <source>
        <dbReference type="SAM" id="MobiDB-lite"/>
    </source>
</evidence>
<gene>
    <name evidence="2" type="ORF">ALMOND_2B009966</name>
</gene>
<organism evidence="2 3">
    <name type="scientific">Prunus dulcis</name>
    <name type="common">Almond</name>
    <name type="synonym">Amygdalus dulcis</name>
    <dbReference type="NCBI Taxonomy" id="3755"/>
    <lineage>
        <taxon>Eukaryota</taxon>
        <taxon>Viridiplantae</taxon>
        <taxon>Streptophyta</taxon>
        <taxon>Embryophyta</taxon>
        <taxon>Tracheophyta</taxon>
        <taxon>Spermatophyta</taxon>
        <taxon>Magnoliopsida</taxon>
        <taxon>eudicotyledons</taxon>
        <taxon>Gunneridae</taxon>
        <taxon>Pentapetalae</taxon>
        <taxon>rosids</taxon>
        <taxon>fabids</taxon>
        <taxon>Rosales</taxon>
        <taxon>Rosaceae</taxon>
        <taxon>Amygdaloideae</taxon>
        <taxon>Amygdaleae</taxon>
        <taxon>Prunus</taxon>
    </lineage>
</organism>
<protein>
    <submittedName>
        <fullName evidence="2">Uncharacterized protein</fullName>
    </submittedName>
</protein>